<evidence type="ECO:0000313" key="1">
    <source>
        <dbReference type="EMBL" id="MEQ2249542.1"/>
    </source>
</evidence>
<dbReference type="EMBL" id="JAHRIQ010085606">
    <property type="protein sequence ID" value="MEQ2249542.1"/>
    <property type="molecule type" value="Genomic_DNA"/>
</dbReference>
<gene>
    <name evidence="1" type="ORF">ILYODFUR_030425</name>
</gene>
<accession>A0ABV0UWJ3</accession>
<organism evidence="1 2">
    <name type="scientific">Ilyodon furcidens</name>
    <name type="common">goldbreast splitfin</name>
    <dbReference type="NCBI Taxonomy" id="33524"/>
    <lineage>
        <taxon>Eukaryota</taxon>
        <taxon>Metazoa</taxon>
        <taxon>Chordata</taxon>
        <taxon>Craniata</taxon>
        <taxon>Vertebrata</taxon>
        <taxon>Euteleostomi</taxon>
        <taxon>Actinopterygii</taxon>
        <taxon>Neopterygii</taxon>
        <taxon>Teleostei</taxon>
        <taxon>Neoteleostei</taxon>
        <taxon>Acanthomorphata</taxon>
        <taxon>Ovalentaria</taxon>
        <taxon>Atherinomorphae</taxon>
        <taxon>Cyprinodontiformes</taxon>
        <taxon>Goodeidae</taxon>
        <taxon>Ilyodon</taxon>
    </lineage>
</organism>
<protein>
    <submittedName>
        <fullName evidence="1">Uncharacterized protein</fullName>
    </submittedName>
</protein>
<keyword evidence="2" id="KW-1185">Reference proteome</keyword>
<name>A0ABV0UWJ3_9TELE</name>
<feature type="non-terminal residue" evidence="1">
    <location>
        <position position="1"/>
    </location>
</feature>
<reference evidence="1 2" key="1">
    <citation type="submission" date="2021-06" db="EMBL/GenBank/DDBJ databases">
        <authorList>
            <person name="Palmer J.M."/>
        </authorList>
    </citation>
    <scope>NUCLEOTIDE SEQUENCE [LARGE SCALE GENOMIC DNA]</scope>
    <source>
        <strain evidence="2">if_2019</strain>
        <tissue evidence="1">Muscle</tissue>
    </source>
</reference>
<sequence length="90" mass="9893">LRLRDHLLETPRHCSLACPRSNTTCSAEALPIRRSQSETVLRTSVPLLLPSLASVGKLTSSYKPSSTINMPTQIPPSDPVRVLPHLCCFK</sequence>
<evidence type="ECO:0000313" key="2">
    <source>
        <dbReference type="Proteomes" id="UP001482620"/>
    </source>
</evidence>
<proteinExistence type="predicted"/>
<comment type="caution">
    <text evidence="1">The sequence shown here is derived from an EMBL/GenBank/DDBJ whole genome shotgun (WGS) entry which is preliminary data.</text>
</comment>
<dbReference type="Proteomes" id="UP001482620">
    <property type="component" value="Unassembled WGS sequence"/>
</dbReference>